<keyword evidence="1 3" id="KW-0807">Transducer</keyword>
<evidence type="ECO:0000256" key="3">
    <source>
        <dbReference type="PROSITE-ProRule" id="PRU00284"/>
    </source>
</evidence>
<feature type="transmembrane region" description="Helical" evidence="4">
    <location>
        <begin position="27"/>
        <end position="45"/>
    </location>
</feature>
<name>A0A0C2BRJ0_9BURK</name>
<evidence type="ECO:0000313" key="6">
    <source>
        <dbReference type="EMBL" id="KIF83855.1"/>
    </source>
</evidence>
<evidence type="ECO:0000256" key="1">
    <source>
        <dbReference type="ARBA" id="ARBA00023224"/>
    </source>
</evidence>
<dbReference type="GO" id="GO:0016020">
    <property type="term" value="C:membrane"/>
    <property type="evidence" value="ECO:0007669"/>
    <property type="project" value="InterPro"/>
</dbReference>
<feature type="domain" description="Methyl-accepting transducer" evidence="5">
    <location>
        <begin position="79"/>
        <end position="296"/>
    </location>
</feature>
<keyword evidence="4" id="KW-0812">Transmembrane</keyword>
<dbReference type="InterPro" id="IPR004090">
    <property type="entry name" value="Chemotax_Me-accpt_rcpt"/>
</dbReference>
<dbReference type="GO" id="GO:0007165">
    <property type="term" value="P:signal transduction"/>
    <property type="evidence" value="ECO:0007669"/>
    <property type="project" value="UniProtKB-KW"/>
</dbReference>
<keyword evidence="7" id="KW-1185">Reference proteome</keyword>
<dbReference type="PRINTS" id="PR00260">
    <property type="entry name" value="CHEMTRNSDUCR"/>
</dbReference>
<dbReference type="AlphaFoldDB" id="A0A0C2BRJ0"/>
<dbReference type="SUPFAM" id="SSF58104">
    <property type="entry name" value="Methyl-accepting chemotaxis protein (MCP) signaling domain"/>
    <property type="match status" value="1"/>
</dbReference>
<dbReference type="PANTHER" id="PTHR32089">
    <property type="entry name" value="METHYL-ACCEPTING CHEMOTAXIS PROTEIN MCPB"/>
    <property type="match status" value="1"/>
</dbReference>
<dbReference type="PROSITE" id="PS50111">
    <property type="entry name" value="CHEMOTAXIS_TRANSDUC_2"/>
    <property type="match status" value="1"/>
</dbReference>
<sequence length="374" mass="39675">MAIGAFLLGLAGGGAILARAGWSWGNFIIAAILAVAGIVLARQLTSASDRHLETMRAYFNSRDAFGTSVVPVWAGQIDSSVSQMENAVTALTGRFSRIVDRLEQAVRVSSSATDDSINDRDNGLVTVFVSSEAELGSVVASLKSAMSSKAAMLDKVRHLEQFVDELKAMADDVKTIAAQTNLLALNAAIEAARAGEAGRGFAVVAKEVRNLSILSGDTGKRIAEKVEVISDAILGACQVAQESMDHEEQSMRASEAAIGSVLGNFRSITGALVESSSLLKEESIGIKSEIGEALVQLQFQDRVSQIMGHVKHNIEQLPGLLAQHREECARTGQVPPLDALPLLAELERTYAMAEERAVHQGEAAQAGASEITFF</sequence>
<organism evidence="6 7">
    <name type="scientific">Noviherbaspirillum autotrophicum</name>
    <dbReference type="NCBI Taxonomy" id="709839"/>
    <lineage>
        <taxon>Bacteria</taxon>
        <taxon>Pseudomonadati</taxon>
        <taxon>Pseudomonadota</taxon>
        <taxon>Betaproteobacteria</taxon>
        <taxon>Burkholderiales</taxon>
        <taxon>Oxalobacteraceae</taxon>
        <taxon>Noviherbaspirillum</taxon>
    </lineage>
</organism>
<dbReference type="GO" id="GO:0006935">
    <property type="term" value="P:chemotaxis"/>
    <property type="evidence" value="ECO:0007669"/>
    <property type="project" value="InterPro"/>
</dbReference>
<dbReference type="Gene3D" id="1.10.287.950">
    <property type="entry name" value="Methyl-accepting chemotaxis protein"/>
    <property type="match status" value="1"/>
</dbReference>
<dbReference type="PANTHER" id="PTHR32089:SF112">
    <property type="entry name" value="LYSOZYME-LIKE PROTEIN-RELATED"/>
    <property type="match status" value="1"/>
</dbReference>
<evidence type="ECO:0000256" key="4">
    <source>
        <dbReference type="SAM" id="Phobius"/>
    </source>
</evidence>
<comment type="caution">
    <text evidence="6">The sequence shown here is derived from an EMBL/GenBank/DDBJ whole genome shotgun (WGS) entry which is preliminary data.</text>
</comment>
<dbReference type="Proteomes" id="UP000031572">
    <property type="component" value="Unassembled WGS sequence"/>
</dbReference>
<dbReference type="STRING" id="709839.TSA66_19310"/>
<reference evidence="6 7" key="1">
    <citation type="submission" date="2014-12" db="EMBL/GenBank/DDBJ databases">
        <title>Denitrispirillum autotrophicum gen. nov., sp. nov., Denitrifying, Facultatively Autotrophic Bacteria Isolated from Rice Paddy Soil.</title>
        <authorList>
            <person name="Ishii S."/>
            <person name="Ashida N."/>
            <person name="Ohno H."/>
            <person name="Otsuka S."/>
            <person name="Yokota A."/>
            <person name="Senoo K."/>
        </authorList>
    </citation>
    <scope>NUCLEOTIDE SEQUENCE [LARGE SCALE GENOMIC DNA]</scope>
    <source>
        <strain evidence="6 7">TSA66</strain>
    </source>
</reference>
<proteinExistence type="inferred from homology"/>
<dbReference type="InterPro" id="IPR004089">
    <property type="entry name" value="MCPsignal_dom"/>
</dbReference>
<evidence type="ECO:0000256" key="2">
    <source>
        <dbReference type="ARBA" id="ARBA00029447"/>
    </source>
</evidence>
<keyword evidence="4" id="KW-1133">Transmembrane helix</keyword>
<accession>A0A0C2BRJ0</accession>
<evidence type="ECO:0000259" key="5">
    <source>
        <dbReference type="PROSITE" id="PS50111"/>
    </source>
</evidence>
<comment type="similarity">
    <text evidence="2">Belongs to the methyl-accepting chemotaxis (MCP) protein family.</text>
</comment>
<protein>
    <recommendedName>
        <fullName evidence="5">Methyl-accepting transducer domain-containing protein</fullName>
    </recommendedName>
</protein>
<dbReference type="SMART" id="SM00283">
    <property type="entry name" value="MA"/>
    <property type="match status" value="1"/>
</dbReference>
<evidence type="ECO:0000313" key="7">
    <source>
        <dbReference type="Proteomes" id="UP000031572"/>
    </source>
</evidence>
<dbReference type="GO" id="GO:0004888">
    <property type="term" value="F:transmembrane signaling receptor activity"/>
    <property type="evidence" value="ECO:0007669"/>
    <property type="project" value="InterPro"/>
</dbReference>
<dbReference type="Pfam" id="PF00015">
    <property type="entry name" value="MCPsignal"/>
    <property type="match status" value="1"/>
</dbReference>
<gene>
    <name evidence="6" type="ORF">TSA66_19310</name>
</gene>
<keyword evidence="4" id="KW-0472">Membrane</keyword>
<dbReference type="EMBL" id="JWJG01000028">
    <property type="protein sequence ID" value="KIF83855.1"/>
    <property type="molecule type" value="Genomic_DNA"/>
</dbReference>